<dbReference type="Gene3D" id="6.10.340.10">
    <property type="match status" value="1"/>
</dbReference>
<evidence type="ECO:0000256" key="4">
    <source>
        <dbReference type="SAM" id="Phobius"/>
    </source>
</evidence>
<evidence type="ECO:0000256" key="3">
    <source>
        <dbReference type="PROSITE-ProRule" id="PRU00284"/>
    </source>
</evidence>
<feature type="transmembrane region" description="Helical" evidence="4">
    <location>
        <begin position="20"/>
        <end position="43"/>
    </location>
</feature>
<keyword evidence="4" id="KW-1133">Transmembrane helix</keyword>
<proteinExistence type="inferred from homology"/>
<evidence type="ECO:0000259" key="5">
    <source>
        <dbReference type="PROSITE" id="PS50111"/>
    </source>
</evidence>
<keyword evidence="4" id="KW-0472">Membrane</keyword>
<evidence type="ECO:0000256" key="2">
    <source>
        <dbReference type="ARBA" id="ARBA00029447"/>
    </source>
</evidence>
<name>A0A509EFX3_9HYPH</name>
<dbReference type="InterPro" id="IPR004089">
    <property type="entry name" value="MCPsignal_dom"/>
</dbReference>
<dbReference type="Proteomes" id="UP000410984">
    <property type="component" value="Unassembled WGS sequence"/>
</dbReference>
<dbReference type="GO" id="GO:0007165">
    <property type="term" value="P:signal transduction"/>
    <property type="evidence" value="ECO:0007669"/>
    <property type="project" value="UniProtKB-KW"/>
</dbReference>
<dbReference type="InterPro" id="IPR003660">
    <property type="entry name" value="HAMP_dom"/>
</dbReference>
<dbReference type="PANTHER" id="PTHR32089:SF112">
    <property type="entry name" value="LYSOZYME-LIKE PROTEIN-RELATED"/>
    <property type="match status" value="1"/>
</dbReference>
<evidence type="ECO:0000313" key="8">
    <source>
        <dbReference type="Proteomes" id="UP000410984"/>
    </source>
</evidence>
<dbReference type="InterPro" id="IPR004090">
    <property type="entry name" value="Chemotax_Me-accpt_rcpt"/>
</dbReference>
<reference evidence="7 8" key="1">
    <citation type="submission" date="2019-06" db="EMBL/GenBank/DDBJ databases">
        <authorList>
            <person name="Rodrigo-Torres L."/>
            <person name="Arahal R. D."/>
            <person name="Lucena T."/>
        </authorList>
    </citation>
    <scope>NUCLEOTIDE SEQUENCE [LARGE SCALE GENOMIC DNA]</scope>
    <source>
        <strain evidence="7 8">SB0023/3</strain>
    </source>
</reference>
<protein>
    <submittedName>
        <fullName evidence="7">Methyl-accepting chemotaxis protein YoaH</fullName>
    </submittedName>
</protein>
<dbReference type="EMBL" id="CABFPH010000039">
    <property type="protein sequence ID" value="VUD72365.1"/>
    <property type="molecule type" value="Genomic_DNA"/>
</dbReference>
<keyword evidence="4" id="KW-0812">Transmembrane</keyword>
<keyword evidence="1 3" id="KW-0807">Transducer</keyword>
<dbReference type="SMART" id="SM00283">
    <property type="entry name" value="MA"/>
    <property type="match status" value="1"/>
</dbReference>
<organism evidence="7 8">
    <name type="scientific">Methylobacterium symbioticum</name>
    <dbReference type="NCBI Taxonomy" id="2584084"/>
    <lineage>
        <taxon>Bacteria</taxon>
        <taxon>Pseudomonadati</taxon>
        <taxon>Pseudomonadota</taxon>
        <taxon>Alphaproteobacteria</taxon>
        <taxon>Hyphomicrobiales</taxon>
        <taxon>Methylobacteriaceae</taxon>
        <taxon>Methylobacterium</taxon>
    </lineage>
</organism>
<dbReference type="PROSITE" id="PS50111">
    <property type="entry name" value="CHEMOTAXIS_TRANSDUC_2"/>
    <property type="match status" value="1"/>
</dbReference>
<accession>A0A509EFX3</accession>
<dbReference type="AlphaFoldDB" id="A0A509EFX3"/>
<dbReference type="PRINTS" id="PR00260">
    <property type="entry name" value="CHEMTRNSDUCR"/>
</dbReference>
<dbReference type="Gene3D" id="1.10.287.950">
    <property type="entry name" value="Methyl-accepting chemotaxis protein"/>
    <property type="match status" value="1"/>
</dbReference>
<evidence type="ECO:0000259" key="6">
    <source>
        <dbReference type="PROSITE" id="PS50885"/>
    </source>
</evidence>
<evidence type="ECO:0000313" key="7">
    <source>
        <dbReference type="EMBL" id="VUD72365.1"/>
    </source>
</evidence>
<feature type="domain" description="HAMP" evidence="6">
    <location>
        <begin position="220"/>
        <end position="272"/>
    </location>
</feature>
<feature type="domain" description="Methyl-accepting transducer" evidence="5">
    <location>
        <begin position="313"/>
        <end position="549"/>
    </location>
</feature>
<dbReference type="SUPFAM" id="SSF158472">
    <property type="entry name" value="HAMP domain-like"/>
    <property type="match status" value="1"/>
</dbReference>
<dbReference type="GO" id="GO:0016020">
    <property type="term" value="C:membrane"/>
    <property type="evidence" value="ECO:0007669"/>
    <property type="project" value="InterPro"/>
</dbReference>
<keyword evidence="8" id="KW-1185">Reference proteome</keyword>
<dbReference type="SMART" id="SM00304">
    <property type="entry name" value="HAMP"/>
    <property type="match status" value="1"/>
</dbReference>
<dbReference type="PROSITE" id="PS50885">
    <property type="entry name" value="HAMP"/>
    <property type="match status" value="1"/>
</dbReference>
<comment type="similarity">
    <text evidence="2">Belongs to the methyl-accepting chemotaxis (MCP) protein family.</text>
</comment>
<dbReference type="SUPFAM" id="SSF58104">
    <property type="entry name" value="Methyl-accepting chemotaxis protein (MCP) signaling domain"/>
    <property type="match status" value="1"/>
</dbReference>
<dbReference type="PANTHER" id="PTHR32089">
    <property type="entry name" value="METHYL-ACCEPTING CHEMOTAXIS PROTEIN MCPB"/>
    <property type="match status" value="1"/>
</dbReference>
<dbReference type="GO" id="GO:0004888">
    <property type="term" value="F:transmembrane signaling receptor activity"/>
    <property type="evidence" value="ECO:0007669"/>
    <property type="project" value="InterPro"/>
</dbReference>
<feature type="transmembrane region" description="Helical" evidence="4">
    <location>
        <begin position="197"/>
        <end position="218"/>
    </location>
</feature>
<dbReference type="GO" id="GO:0006935">
    <property type="term" value="P:chemotaxis"/>
    <property type="evidence" value="ECO:0007669"/>
    <property type="project" value="InterPro"/>
</dbReference>
<dbReference type="Pfam" id="PF00015">
    <property type="entry name" value="MCPsignal"/>
    <property type="match status" value="1"/>
</dbReference>
<gene>
    <name evidence="7" type="primary">yoaH_3</name>
    <name evidence="7" type="ORF">MET9862_02963</name>
</gene>
<sequence length="569" mass="58050">MRNVPPGEWGALHMKIGTKLLALVAGCSTVTLAVAGVSIGSLVSFSGAIDDTKLAATRALNGANLNRLASEVTMDSRGVYASADRAEARKYADGIAKGLAAMDALLKAWEPIVGPADRPLFEALKTDAAAFAAMRTEIARAGTEISPKAAADLGFNDANQNNRRAFQAGIAELVKRGRAEVEAIDAATETLVNQRMILLLVLALGGTLASAVLCGLIAQRQIARPLAAVSDAIRRLAGGQHDLPAVKPTRDEIGAIWASMQVFAEAMRTAEDLRAEQERAGAAARAARRGEMNALAQNFEGSVGELVQHLAAAAAEMEATARTLAGNAEATSGRAAAGAIRARETATSVQSVAAAAQQLAESAREIGEQVGRTADAAAGAVEGTRRGQEQVEILERSAAGIGEVVSLIASIAGQTNLLALNATIEAARAGEAGRGFAVVAAEVKELAGQTARATDQITAQIATIQKATRETVSAIGAVDSTIGSVHEIALGVAAAVEEQQVATSEIARSVAEAAEGTEAVTVLLSEVRHAASEAGAGSEQVLAAAGELAQRAGSLSQEVDSFVGGVRAA</sequence>
<evidence type="ECO:0000256" key="1">
    <source>
        <dbReference type="ARBA" id="ARBA00023224"/>
    </source>
</evidence>